<evidence type="ECO:0000313" key="3">
    <source>
        <dbReference type="Proteomes" id="UP000198211"/>
    </source>
</evidence>
<proteinExistence type="predicted"/>
<comment type="caution">
    <text evidence="2">The sequence shown here is derived from an EMBL/GenBank/DDBJ whole genome shotgun (WGS) entry which is preliminary data.</text>
</comment>
<keyword evidence="1" id="KW-0812">Transmembrane</keyword>
<sequence length="83" mass="9659">MTILADLRWRAIVLVYTYAITCVLGVSVRSIERWHGLVKSKWNVLPEDGKDESARYPKDAIDFVEDYIRAHPCFYLEDLQEAV</sequence>
<accession>A0A225UZM6</accession>
<organism evidence="2 3">
    <name type="scientific">Phytophthora megakarya</name>
    <dbReference type="NCBI Taxonomy" id="4795"/>
    <lineage>
        <taxon>Eukaryota</taxon>
        <taxon>Sar</taxon>
        <taxon>Stramenopiles</taxon>
        <taxon>Oomycota</taxon>
        <taxon>Peronosporomycetes</taxon>
        <taxon>Peronosporales</taxon>
        <taxon>Peronosporaceae</taxon>
        <taxon>Phytophthora</taxon>
    </lineage>
</organism>
<gene>
    <name evidence="2" type="ORF">PHMEG_00030102</name>
</gene>
<dbReference type="EMBL" id="NBNE01008891">
    <property type="protein sequence ID" value="OWY98985.1"/>
    <property type="molecule type" value="Genomic_DNA"/>
</dbReference>
<feature type="transmembrane region" description="Helical" evidence="1">
    <location>
        <begin position="12"/>
        <end position="31"/>
    </location>
</feature>
<keyword evidence="1" id="KW-0472">Membrane</keyword>
<dbReference type="OrthoDB" id="128570at2759"/>
<name>A0A225UZM6_9STRA</name>
<keyword evidence="1" id="KW-1133">Transmembrane helix</keyword>
<reference evidence="3" key="1">
    <citation type="submission" date="2017-03" db="EMBL/GenBank/DDBJ databases">
        <title>Phytopthora megakarya and P. palmivora, two closely related causual agents of cacao black pod achieved similar genome size and gene model numbers by different mechanisms.</title>
        <authorList>
            <person name="Ali S."/>
            <person name="Shao J."/>
            <person name="Larry D.J."/>
            <person name="Kronmiller B."/>
            <person name="Shen D."/>
            <person name="Strem M.D."/>
            <person name="Melnick R.L."/>
            <person name="Guiltinan M.J."/>
            <person name="Tyler B.M."/>
            <person name="Meinhardt L.W."/>
            <person name="Bailey B.A."/>
        </authorList>
    </citation>
    <scope>NUCLEOTIDE SEQUENCE [LARGE SCALE GENOMIC DNA]</scope>
    <source>
        <strain evidence="3">zdho120</strain>
    </source>
</reference>
<protein>
    <submittedName>
        <fullName evidence="2">Uncharacterized protein</fullName>
    </submittedName>
</protein>
<evidence type="ECO:0000256" key="1">
    <source>
        <dbReference type="SAM" id="Phobius"/>
    </source>
</evidence>
<keyword evidence="3" id="KW-1185">Reference proteome</keyword>
<dbReference type="Proteomes" id="UP000198211">
    <property type="component" value="Unassembled WGS sequence"/>
</dbReference>
<evidence type="ECO:0000313" key="2">
    <source>
        <dbReference type="EMBL" id="OWY98985.1"/>
    </source>
</evidence>
<dbReference type="AlphaFoldDB" id="A0A225UZM6"/>